<evidence type="ECO:0000256" key="5">
    <source>
        <dbReference type="ARBA" id="ARBA00024347"/>
    </source>
</evidence>
<keyword evidence="3" id="KW-0548">Nucleotidyltransferase</keyword>
<dbReference type="VEuPathDB" id="VectorBase:AALF028423"/>
<evidence type="ECO:0000256" key="6">
    <source>
        <dbReference type="RuleBase" id="RU362114"/>
    </source>
</evidence>
<dbReference type="InterPro" id="IPR041400">
    <property type="entry name" value="PARP16_N"/>
</dbReference>
<dbReference type="GO" id="GO:0003950">
    <property type="term" value="F:NAD+ poly-ADP-ribosyltransferase activity"/>
    <property type="evidence" value="ECO:0007669"/>
    <property type="project" value="UniProtKB-UniRule"/>
</dbReference>
<reference evidence="9" key="1">
    <citation type="journal article" date="2014" name="PLoS Negl. Trop. Dis.">
        <title>Identification and characterization of seminal fluid proteins in the Asian tiger mosquito, Aedes albopictus.</title>
        <authorList>
            <person name="Boes K.E."/>
            <person name="Ribeiro J.M."/>
            <person name="Wong A."/>
            <person name="Harrington L.C."/>
            <person name="Wolfner M.F."/>
            <person name="Sirot L.K."/>
        </authorList>
    </citation>
    <scope>NUCLEOTIDE SEQUENCE</scope>
    <source>
        <tissue evidence="9">Reproductive organs</tissue>
    </source>
</reference>
<keyword evidence="7" id="KW-1133">Transmembrane helix</keyword>
<keyword evidence="2 6" id="KW-0808">Transferase</keyword>
<feature type="domain" description="PARP catalytic" evidence="8">
    <location>
        <begin position="111"/>
        <end position="302"/>
    </location>
</feature>
<keyword evidence="7" id="KW-0472">Membrane</keyword>
<comment type="similarity">
    <text evidence="5">Belongs to the ARTD/PARP family.</text>
</comment>
<feature type="transmembrane region" description="Helical" evidence="7">
    <location>
        <begin position="339"/>
        <end position="359"/>
    </location>
</feature>
<keyword evidence="4 6" id="KW-0520">NAD</keyword>
<sequence>RLFCVQHLIVLHCLSWPRAFLCKFKLKMDLPSQSNSSAASKRSALGKELERDSLAADLRLSLFISAARSFKYDSCLQPFPPDFIKNKEKKIDELNGVLDGLAPLKELNIAELAGPRLDLLHWILCQQSNPGLRTVPKTDFDSVLAKAPCLASVQRPQQIFEVVYREDAHSERRFRENADQFARHYAYHGSKLFNFYSILNYGLQQHLNQTALFGQGIYMSAELHVTQMFAPTGAGWARSALGSHLACTALCEYVDNPAYVKCQVESSSWNDIPEKYILVKNNELVQVRYLLVYGTNRRKTGTAEVSNNNRPAVVGQRQLMEEGQTKRGEGTRPGRCTRWVAANFGWLIAGAYLLMLFGIGHNPNAHYMKQMFLQKINHVCNALFGGVNERGDA</sequence>
<dbReference type="PROSITE" id="PS51059">
    <property type="entry name" value="PARP_CATALYTIC"/>
    <property type="match status" value="1"/>
</dbReference>
<dbReference type="Pfam" id="PF00644">
    <property type="entry name" value="PARP"/>
    <property type="match status" value="1"/>
</dbReference>
<keyword evidence="1 6" id="KW-0328">Glycosyltransferase</keyword>
<dbReference type="GO" id="GO:0016779">
    <property type="term" value="F:nucleotidyltransferase activity"/>
    <property type="evidence" value="ECO:0007669"/>
    <property type="project" value="UniProtKB-KW"/>
</dbReference>
<dbReference type="VEuPathDB" id="VectorBase:AALFPA_069856"/>
<evidence type="ECO:0000256" key="4">
    <source>
        <dbReference type="ARBA" id="ARBA00023027"/>
    </source>
</evidence>
<dbReference type="InterPro" id="IPR051838">
    <property type="entry name" value="ARTD_PARP"/>
</dbReference>
<keyword evidence="7" id="KW-0812">Transmembrane</keyword>
<accession>A0A023ESI0</accession>
<dbReference type="Gene3D" id="3.90.228.10">
    <property type="match status" value="1"/>
</dbReference>
<dbReference type="AlphaFoldDB" id="A0A023ESI0"/>
<evidence type="ECO:0000256" key="2">
    <source>
        <dbReference type="ARBA" id="ARBA00022679"/>
    </source>
</evidence>
<dbReference type="VEuPathDB" id="VectorBase:AALC636_033634"/>
<name>A0A023ESI0_AEDAL</name>
<evidence type="ECO:0000259" key="8">
    <source>
        <dbReference type="PROSITE" id="PS51059"/>
    </source>
</evidence>
<dbReference type="InterPro" id="IPR012317">
    <property type="entry name" value="Poly(ADP-ribose)pol_cat_dom"/>
</dbReference>
<dbReference type="Pfam" id="PF18084">
    <property type="entry name" value="ARTD15_N"/>
    <property type="match status" value="1"/>
</dbReference>
<evidence type="ECO:0000256" key="1">
    <source>
        <dbReference type="ARBA" id="ARBA00022676"/>
    </source>
</evidence>
<dbReference type="PANTHER" id="PTHR21328">
    <property type="entry name" value="POLY ADP-RIBOSE POLYMERASE FAMILY, MEMBER PARP"/>
    <property type="match status" value="1"/>
</dbReference>
<evidence type="ECO:0000256" key="3">
    <source>
        <dbReference type="ARBA" id="ARBA00022695"/>
    </source>
</evidence>
<evidence type="ECO:0000313" key="9">
    <source>
        <dbReference type="EMBL" id="JAC11726.1"/>
    </source>
</evidence>
<protein>
    <recommendedName>
        <fullName evidence="6">Poly [ADP-ribose] polymerase</fullName>
        <shortName evidence="6">PARP</shortName>
        <ecNumber evidence="6">2.4.2.-</ecNumber>
    </recommendedName>
</protein>
<organism evidence="9">
    <name type="scientific">Aedes albopictus</name>
    <name type="common">Asian tiger mosquito</name>
    <name type="synonym">Stegomyia albopicta</name>
    <dbReference type="NCBI Taxonomy" id="7160"/>
    <lineage>
        <taxon>Eukaryota</taxon>
        <taxon>Metazoa</taxon>
        <taxon>Ecdysozoa</taxon>
        <taxon>Arthropoda</taxon>
        <taxon>Hexapoda</taxon>
        <taxon>Insecta</taxon>
        <taxon>Pterygota</taxon>
        <taxon>Neoptera</taxon>
        <taxon>Endopterygota</taxon>
        <taxon>Diptera</taxon>
        <taxon>Nematocera</taxon>
        <taxon>Culicoidea</taxon>
        <taxon>Culicidae</taxon>
        <taxon>Culicinae</taxon>
        <taxon>Aedini</taxon>
        <taxon>Aedes</taxon>
        <taxon>Stegomyia</taxon>
    </lineage>
</organism>
<evidence type="ECO:0000256" key="7">
    <source>
        <dbReference type="SAM" id="Phobius"/>
    </source>
</evidence>
<proteinExistence type="evidence at transcript level"/>
<dbReference type="SUPFAM" id="SSF56399">
    <property type="entry name" value="ADP-ribosylation"/>
    <property type="match status" value="1"/>
</dbReference>
<dbReference type="EC" id="2.4.2.-" evidence="6"/>
<dbReference type="EMBL" id="GAPW01001872">
    <property type="protein sequence ID" value="JAC11726.1"/>
    <property type="molecule type" value="mRNA"/>
</dbReference>
<feature type="non-terminal residue" evidence="9">
    <location>
        <position position="1"/>
    </location>
</feature>